<dbReference type="EMBL" id="QPJD01000005">
    <property type="protein sequence ID" value="RCW49088.1"/>
    <property type="molecule type" value="Genomic_DNA"/>
</dbReference>
<comment type="caution">
    <text evidence="6">The sequence shown here is derived from an EMBL/GenBank/DDBJ whole genome shotgun (WGS) entry which is preliminary data.</text>
</comment>
<reference evidence="6 7" key="1">
    <citation type="submission" date="2018-07" db="EMBL/GenBank/DDBJ databases">
        <title>Genomic Encyclopedia of Type Strains, Phase III (KMG-III): the genomes of soil and plant-associated and newly described type strains.</title>
        <authorList>
            <person name="Whitman W."/>
        </authorList>
    </citation>
    <scope>NUCLEOTIDE SEQUENCE [LARGE SCALE GENOMIC DNA]</scope>
    <source>
        <strain evidence="6 7">CECT 7506</strain>
    </source>
</reference>
<gene>
    <name evidence="6" type="ORF">DFP97_105273</name>
</gene>
<dbReference type="GO" id="GO:0006508">
    <property type="term" value="P:proteolysis"/>
    <property type="evidence" value="ECO:0007669"/>
    <property type="project" value="UniProtKB-KW"/>
</dbReference>
<feature type="domain" description="NlpC/P60" evidence="5">
    <location>
        <begin position="13"/>
        <end position="95"/>
    </location>
</feature>
<evidence type="ECO:0000313" key="6">
    <source>
        <dbReference type="EMBL" id="RCW49088.1"/>
    </source>
</evidence>
<evidence type="ECO:0000259" key="5">
    <source>
        <dbReference type="Pfam" id="PF00877"/>
    </source>
</evidence>
<organism evidence="6 7">
    <name type="scientific">Paenibacillus prosopidis</name>
    <dbReference type="NCBI Taxonomy" id="630520"/>
    <lineage>
        <taxon>Bacteria</taxon>
        <taxon>Bacillati</taxon>
        <taxon>Bacillota</taxon>
        <taxon>Bacilli</taxon>
        <taxon>Bacillales</taxon>
        <taxon>Paenibacillaceae</taxon>
        <taxon>Paenibacillus</taxon>
    </lineage>
</organism>
<dbReference type="SUPFAM" id="SSF54001">
    <property type="entry name" value="Cysteine proteinases"/>
    <property type="match status" value="1"/>
</dbReference>
<protein>
    <submittedName>
        <fullName evidence="6">NlpC/P60 family protein</fullName>
    </submittedName>
</protein>
<sequence>MGKKDSTDYRLICLAFVEDAYERGNGIEIFGGSTAAESAKMYEADRNKTTPPKGSFVFYDCCGLVEGEMKYWGHVGLCIGNNEVIHAWDKIRIDNYLDIEKLNPAPGWTQPVFIGWTPLERILEGSRDRDWT</sequence>
<dbReference type="Proteomes" id="UP000252415">
    <property type="component" value="Unassembled WGS sequence"/>
</dbReference>
<keyword evidence="3" id="KW-0378">Hydrolase</keyword>
<keyword evidence="2" id="KW-0645">Protease</keyword>
<dbReference type="Gene3D" id="3.90.1720.10">
    <property type="entry name" value="endopeptidase domain like (from Nostoc punctiforme)"/>
    <property type="match status" value="1"/>
</dbReference>
<evidence type="ECO:0000313" key="7">
    <source>
        <dbReference type="Proteomes" id="UP000252415"/>
    </source>
</evidence>
<evidence type="ECO:0000256" key="3">
    <source>
        <dbReference type="ARBA" id="ARBA00022801"/>
    </source>
</evidence>
<evidence type="ECO:0000256" key="1">
    <source>
        <dbReference type="ARBA" id="ARBA00007074"/>
    </source>
</evidence>
<evidence type="ECO:0000256" key="2">
    <source>
        <dbReference type="ARBA" id="ARBA00022670"/>
    </source>
</evidence>
<keyword evidence="7" id="KW-1185">Reference proteome</keyword>
<dbReference type="GO" id="GO:0008234">
    <property type="term" value="F:cysteine-type peptidase activity"/>
    <property type="evidence" value="ECO:0007669"/>
    <property type="project" value="UniProtKB-KW"/>
</dbReference>
<keyword evidence="4" id="KW-0788">Thiol protease</keyword>
<name>A0A368W470_9BACL</name>
<dbReference type="RefSeq" id="WP_220271140.1">
    <property type="nucleotide sequence ID" value="NZ_QPJD01000005.1"/>
</dbReference>
<dbReference type="InterPro" id="IPR000064">
    <property type="entry name" value="NLP_P60_dom"/>
</dbReference>
<dbReference type="AlphaFoldDB" id="A0A368W470"/>
<dbReference type="InterPro" id="IPR038765">
    <property type="entry name" value="Papain-like_cys_pep_sf"/>
</dbReference>
<evidence type="ECO:0000256" key="4">
    <source>
        <dbReference type="ARBA" id="ARBA00022807"/>
    </source>
</evidence>
<proteinExistence type="inferred from homology"/>
<accession>A0A368W470</accession>
<dbReference type="Pfam" id="PF00877">
    <property type="entry name" value="NLPC_P60"/>
    <property type="match status" value="1"/>
</dbReference>
<comment type="similarity">
    <text evidence="1">Belongs to the peptidase C40 family.</text>
</comment>